<dbReference type="EMBL" id="RKRA01000001">
    <property type="protein sequence ID" value="RPF26393.1"/>
    <property type="molecule type" value="Genomic_DNA"/>
</dbReference>
<proteinExistence type="predicted"/>
<dbReference type="RefSeq" id="WP_170175206.1">
    <property type="nucleotide sequence ID" value="NZ_RKRA01000001.1"/>
</dbReference>
<keyword evidence="2" id="KW-1185">Reference proteome</keyword>
<protein>
    <recommendedName>
        <fullName evidence="3">Glycosyl transferase family 2</fullName>
    </recommendedName>
</protein>
<organism evidence="1 2">
    <name type="scientific">Georgenia muralis</name>
    <dbReference type="NCBI Taxonomy" id="154117"/>
    <lineage>
        <taxon>Bacteria</taxon>
        <taxon>Bacillati</taxon>
        <taxon>Actinomycetota</taxon>
        <taxon>Actinomycetes</taxon>
        <taxon>Micrococcales</taxon>
        <taxon>Bogoriellaceae</taxon>
        <taxon>Georgenia</taxon>
    </lineage>
</organism>
<sequence length="277" mass="31359">MKRHAYVLAGDPAWLGHSVGSYYPFVDRIIVSYDRRGLSWSGHPMSVSQALERVRWLDRDAKVVLLPGDHSDPDRPVLQVETEQRQRALDAAGEGADWVLQLDTDEVPLNMTSLLGAIDSAHRTGADGLDYPLRDLYQQVSGGQFLERCGRLWTSQASFPGPVAVRAGTRLSHCRQAEVPLFRVDFAAHNTDPWHPARARVDAVVEKDKGIAHLSWVRSAEQMREKATTSGYASQIDWPVELRRWEWRRRHPLLTVVTTPLQARRSRFRLTFLPVPG</sequence>
<accession>A0A3N4Z1I5</accession>
<name>A0A3N4Z1I5_9MICO</name>
<evidence type="ECO:0000313" key="1">
    <source>
        <dbReference type="EMBL" id="RPF26393.1"/>
    </source>
</evidence>
<gene>
    <name evidence="1" type="ORF">EDD32_0832</name>
</gene>
<evidence type="ECO:0008006" key="3">
    <source>
        <dbReference type="Google" id="ProtNLM"/>
    </source>
</evidence>
<dbReference type="AlphaFoldDB" id="A0A3N4Z1I5"/>
<reference evidence="1 2" key="1">
    <citation type="submission" date="2018-11" db="EMBL/GenBank/DDBJ databases">
        <title>Sequencing the genomes of 1000 actinobacteria strains.</title>
        <authorList>
            <person name="Klenk H.-P."/>
        </authorList>
    </citation>
    <scope>NUCLEOTIDE SEQUENCE [LARGE SCALE GENOMIC DNA]</scope>
    <source>
        <strain evidence="1 2">DSM 14418</strain>
    </source>
</reference>
<evidence type="ECO:0000313" key="2">
    <source>
        <dbReference type="Proteomes" id="UP000280726"/>
    </source>
</evidence>
<comment type="caution">
    <text evidence="1">The sequence shown here is derived from an EMBL/GenBank/DDBJ whole genome shotgun (WGS) entry which is preliminary data.</text>
</comment>
<dbReference type="Proteomes" id="UP000280726">
    <property type="component" value="Unassembled WGS sequence"/>
</dbReference>